<accession>A0ABW8NKJ3</accession>
<dbReference type="PANTHER" id="PTHR38104">
    <property type="match status" value="1"/>
</dbReference>
<dbReference type="SUPFAM" id="SSF89069">
    <property type="entry name" value="N-terminal, cytoplasmic domain of anti-sigmaE factor RseA"/>
    <property type="match status" value="1"/>
</dbReference>
<dbReference type="RefSeq" id="WP_416206480.1">
    <property type="nucleotide sequence ID" value="NZ_JBBKTX010000016.1"/>
</dbReference>
<feature type="region of interest" description="Disordered" evidence="1">
    <location>
        <begin position="70"/>
        <end position="89"/>
    </location>
</feature>
<comment type="caution">
    <text evidence="3">The sequence shown here is derived from an EMBL/GenBank/DDBJ whole genome shotgun (WGS) entry which is preliminary data.</text>
</comment>
<reference evidence="3 4" key="1">
    <citation type="submission" date="2024-03" db="EMBL/GenBank/DDBJ databases">
        <title>High-quality draft genome sequence of Oceanobacter sp. wDCs-4.</title>
        <authorList>
            <person name="Dong C."/>
        </authorList>
    </citation>
    <scope>NUCLEOTIDE SEQUENCE [LARGE SCALE GENOMIC DNA]</scope>
    <source>
        <strain evidence="4">wDCs-4</strain>
    </source>
</reference>
<dbReference type="InterPro" id="IPR036147">
    <property type="entry name" value="Anti-sigma_E_RseA_N_sf"/>
</dbReference>
<dbReference type="Proteomes" id="UP001620597">
    <property type="component" value="Unassembled WGS sequence"/>
</dbReference>
<name>A0ABW8NKJ3_9GAMM</name>
<dbReference type="CDD" id="cd16328">
    <property type="entry name" value="RseA_N"/>
    <property type="match status" value="1"/>
</dbReference>
<evidence type="ECO:0000313" key="3">
    <source>
        <dbReference type="EMBL" id="MFK4753444.1"/>
    </source>
</evidence>
<dbReference type="InterPro" id="IPR005572">
    <property type="entry name" value="Anti-sigma_E_RseA_N"/>
</dbReference>
<dbReference type="InterPro" id="IPR052383">
    <property type="entry name" value="Anti-sigma-E_RseA-like"/>
</dbReference>
<evidence type="ECO:0000256" key="1">
    <source>
        <dbReference type="SAM" id="MobiDB-lite"/>
    </source>
</evidence>
<keyword evidence="4" id="KW-1185">Reference proteome</keyword>
<dbReference type="PANTHER" id="PTHR38104:SF1">
    <property type="entry name" value="ANTI-SIGMA-E FACTOR RSEA"/>
    <property type="match status" value="1"/>
</dbReference>
<organism evidence="3 4">
    <name type="scientific">Oceanobacter antarcticus</name>
    <dbReference type="NCBI Taxonomy" id="3133425"/>
    <lineage>
        <taxon>Bacteria</taxon>
        <taxon>Pseudomonadati</taxon>
        <taxon>Pseudomonadota</taxon>
        <taxon>Gammaproteobacteria</taxon>
        <taxon>Oceanospirillales</taxon>
        <taxon>Oceanospirillaceae</taxon>
        <taxon>Oceanobacter</taxon>
    </lineage>
</organism>
<dbReference type="Pfam" id="PF03872">
    <property type="entry name" value="RseA_N"/>
    <property type="match status" value="1"/>
</dbReference>
<dbReference type="EMBL" id="JBBKTX010000016">
    <property type="protein sequence ID" value="MFK4753444.1"/>
    <property type="molecule type" value="Genomic_DNA"/>
</dbReference>
<proteinExistence type="predicted"/>
<sequence>MNESLSALVDGEADELEVRRALNQFEQDEELRERWSRYQLMGALMREEPVTTMDLSKGIMQAIAGEPMDEVPARQTSDNDDAQSSVIAEPGHSLRKRSGWIASGAVAASVTLAVLLGVRVIDEVGLVKADAVASADVQAAESKRVAGSDIAVSAPATAAFETGLNFNSGNVGLASTDTSAAESTLTEEQLRDAQNRLHDYVMQHSEHAALNTGRGLMPFARVTSFEQGGDAQQ</sequence>
<feature type="domain" description="Anti sigma-E protein RseA N-terminal" evidence="2">
    <location>
        <begin position="2"/>
        <end position="76"/>
    </location>
</feature>
<dbReference type="Gene3D" id="1.10.10.880">
    <property type="entry name" value="Anti sigma-E protein RseA, N-terminal domain"/>
    <property type="match status" value="1"/>
</dbReference>
<protein>
    <submittedName>
        <fullName evidence="3">Sigma-E factor negative regulatory protein</fullName>
    </submittedName>
</protein>
<gene>
    <name evidence="3" type="ORF">WG929_13590</name>
</gene>
<evidence type="ECO:0000313" key="4">
    <source>
        <dbReference type="Proteomes" id="UP001620597"/>
    </source>
</evidence>
<evidence type="ECO:0000259" key="2">
    <source>
        <dbReference type="Pfam" id="PF03872"/>
    </source>
</evidence>